<dbReference type="PANTHER" id="PTHR33529">
    <property type="entry name" value="SLR0882 PROTEIN-RELATED"/>
    <property type="match status" value="1"/>
</dbReference>
<sequence>MCFKLYVIRQIVTTMLFIIISLTFVIWLSQSLRFVDLVVNRNLSINTFIYLTSMLIPTWLSIILPIASFASMLFVYNKMTVDQEVLVMAAAGLSPIRLSQPAFFVAIATTALCFLLTTYLIPMSYRVFKDLQWQVRHNIANVIPHEGEFSSLGNNIIVYFRAFQANGNLFGIMVHDQRNPAKAVTYVAEKGIIVDTPKGPHIVMINGNRQEHEAENQSINILYFDYSIIDFGNNEQEKRNYRDISELFIHQLLNPTDSRNTSSSTASELIAEGYQRLTSPLLSISLTAIGLAVMLSTKFSRNRQSTKIIAAVLLAGTTESLALVSKYLVTKSPLMIPLMWLIAIVPLILSIIALSCVSLRTRRDQLIRIVS</sequence>
<dbReference type="PANTHER" id="PTHR33529:SF6">
    <property type="entry name" value="YJGP_YJGQ FAMILY PERMEASE"/>
    <property type="match status" value="1"/>
</dbReference>
<name>V9TWP9_9PROT</name>
<feature type="transmembrane region" description="Helical" evidence="6">
    <location>
        <begin position="7"/>
        <end position="28"/>
    </location>
</feature>
<dbReference type="AlphaFoldDB" id="V9TWP9"/>
<proteinExistence type="predicted"/>
<comment type="subcellular location">
    <subcellularLocation>
        <location evidence="1">Cell membrane</location>
        <topology evidence="1">Multi-pass membrane protein</topology>
    </subcellularLocation>
</comment>
<feature type="transmembrane region" description="Helical" evidence="6">
    <location>
        <begin position="48"/>
        <end position="76"/>
    </location>
</feature>
<evidence type="ECO:0000256" key="1">
    <source>
        <dbReference type="ARBA" id="ARBA00004651"/>
    </source>
</evidence>
<keyword evidence="5 6" id="KW-0472">Membrane</keyword>
<organism evidence="7 8">
    <name type="scientific">Candidatus Endolissoclinum faulkneri L5</name>
    <dbReference type="NCBI Taxonomy" id="1401328"/>
    <lineage>
        <taxon>Bacteria</taxon>
        <taxon>Pseudomonadati</taxon>
        <taxon>Pseudomonadota</taxon>
        <taxon>Alphaproteobacteria</taxon>
        <taxon>Rhodospirillales</taxon>
        <taxon>Rhodospirillaceae</taxon>
        <taxon>Candidatus Endolissoclinum</taxon>
    </lineage>
</organism>
<dbReference type="InterPro" id="IPR005495">
    <property type="entry name" value="LptG/LptF_permease"/>
</dbReference>
<dbReference type="GO" id="GO:0043190">
    <property type="term" value="C:ATP-binding cassette (ABC) transporter complex"/>
    <property type="evidence" value="ECO:0007669"/>
    <property type="project" value="TreeGrafter"/>
</dbReference>
<dbReference type="HOGENOM" id="CLU_028799_7_1_5"/>
<dbReference type="GO" id="GO:0015920">
    <property type="term" value="P:lipopolysaccharide transport"/>
    <property type="evidence" value="ECO:0007669"/>
    <property type="project" value="TreeGrafter"/>
</dbReference>
<evidence type="ECO:0000256" key="3">
    <source>
        <dbReference type="ARBA" id="ARBA00022692"/>
    </source>
</evidence>
<dbReference type="eggNOG" id="COG0795">
    <property type="taxonomic scope" value="Bacteria"/>
</dbReference>
<dbReference type="EMBL" id="CP006745">
    <property type="protein sequence ID" value="AHC73730.1"/>
    <property type="molecule type" value="Genomic_DNA"/>
</dbReference>
<keyword evidence="3 6" id="KW-0812">Transmembrane</keyword>
<evidence type="ECO:0000256" key="6">
    <source>
        <dbReference type="SAM" id="Phobius"/>
    </source>
</evidence>
<feature type="transmembrane region" description="Helical" evidence="6">
    <location>
        <begin position="102"/>
        <end position="121"/>
    </location>
</feature>
<feature type="transmembrane region" description="Helical" evidence="6">
    <location>
        <begin position="308"/>
        <end position="329"/>
    </location>
</feature>
<accession>V9TWP9</accession>
<dbReference type="Pfam" id="PF03739">
    <property type="entry name" value="LptF_LptG"/>
    <property type="match status" value="1"/>
</dbReference>
<dbReference type="STRING" id="1401328.P856_513"/>
<feature type="transmembrane region" description="Helical" evidence="6">
    <location>
        <begin position="335"/>
        <end position="359"/>
    </location>
</feature>
<evidence type="ECO:0000313" key="8">
    <source>
        <dbReference type="Proteomes" id="UP000018700"/>
    </source>
</evidence>
<gene>
    <name evidence="7" type="ORF">P856_513</name>
</gene>
<evidence type="ECO:0000313" key="7">
    <source>
        <dbReference type="EMBL" id="AHC73730.1"/>
    </source>
</evidence>
<evidence type="ECO:0000256" key="2">
    <source>
        <dbReference type="ARBA" id="ARBA00022475"/>
    </source>
</evidence>
<protein>
    <submittedName>
        <fullName evidence="7">Putative permease</fullName>
    </submittedName>
</protein>
<dbReference type="RefSeq" id="WP_025300610.1">
    <property type="nucleotide sequence ID" value="NZ_CP006745.1"/>
</dbReference>
<evidence type="ECO:0000256" key="4">
    <source>
        <dbReference type="ARBA" id="ARBA00022989"/>
    </source>
</evidence>
<dbReference type="OrthoDB" id="8477889at2"/>
<keyword evidence="2" id="KW-1003">Cell membrane</keyword>
<dbReference type="Proteomes" id="UP000018700">
    <property type="component" value="Chromosome"/>
</dbReference>
<keyword evidence="8" id="KW-1185">Reference proteome</keyword>
<keyword evidence="4 6" id="KW-1133">Transmembrane helix</keyword>
<dbReference type="KEGG" id="efk:P856_513"/>
<reference evidence="7 8" key="1">
    <citation type="journal article" date="2013" name="PLoS ONE">
        <title>Bacterial endosymbiosis in a chordate host: long-term co-evolution and conservation of secondary metabolism.</title>
        <authorList>
            <person name="Kwan J.C."/>
            <person name="Schmidt E.W."/>
        </authorList>
    </citation>
    <scope>NUCLEOTIDE SEQUENCE [LARGE SCALE GENOMIC DNA]</scope>
    <source>
        <strain evidence="8">faulkneri L5</strain>
    </source>
</reference>
<evidence type="ECO:0000256" key="5">
    <source>
        <dbReference type="ARBA" id="ARBA00023136"/>
    </source>
</evidence>